<evidence type="ECO:0000256" key="1">
    <source>
        <dbReference type="ARBA" id="ARBA00001933"/>
    </source>
</evidence>
<dbReference type="RefSeq" id="WP_236499919.1">
    <property type="nucleotide sequence ID" value="NZ_CP091244.1"/>
</dbReference>
<dbReference type="InterPro" id="IPR001917">
    <property type="entry name" value="Aminotrans_II_pyridoxalP_BS"/>
</dbReference>
<evidence type="ECO:0000256" key="9">
    <source>
        <dbReference type="HAMAP-Rule" id="MF_01693"/>
    </source>
</evidence>
<dbReference type="InterPro" id="IPR050087">
    <property type="entry name" value="AON_synthase_class-II"/>
</dbReference>
<keyword evidence="11" id="KW-0012">Acyltransferase</keyword>
<organism evidence="11 12">
    <name type="scientific">Thiothrix winogradskyi</name>
    <dbReference type="NCBI Taxonomy" id="96472"/>
    <lineage>
        <taxon>Bacteria</taxon>
        <taxon>Pseudomonadati</taxon>
        <taxon>Pseudomonadota</taxon>
        <taxon>Gammaproteobacteria</taxon>
        <taxon>Thiotrichales</taxon>
        <taxon>Thiotrichaceae</taxon>
        <taxon>Thiothrix</taxon>
    </lineage>
</organism>
<feature type="binding site" evidence="9">
    <location>
        <position position="359"/>
    </location>
    <ligand>
        <name>substrate</name>
    </ligand>
</feature>
<dbReference type="InterPro" id="IPR004839">
    <property type="entry name" value="Aminotransferase_I/II_large"/>
</dbReference>
<evidence type="ECO:0000256" key="8">
    <source>
        <dbReference type="ARBA" id="ARBA00047715"/>
    </source>
</evidence>
<feature type="binding site" evidence="9">
    <location>
        <position position="213"/>
    </location>
    <ligand>
        <name>pyridoxal 5'-phosphate</name>
        <dbReference type="ChEBI" id="CHEBI:597326"/>
    </ligand>
</feature>
<keyword evidence="6 9" id="KW-0093">Biotin biosynthesis</keyword>
<proteinExistence type="inferred from homology"/>
<evidence type="ECO:0000256" key="6">
    <source>
        <dbReference type="ARBA" id="ARBA00022756"/>
    </source>
</evidence>
<comment type="similarity">
    <text evidence="3 9">Belongs to the class-II pyridoxal-phosphate-dependent aminotransferase family. BioF subfamily.</text>
</comment>
<dbReference type="SUPFAM" id="SSF53383">
    <property type="entry name" value="PLP-dependent transferases"/>
    <property type="match status" value="1"/>
</dbReference>
<keyword evidence="12" id="KW-1185">Reference proteome</keyword>
<dbReference type="Pfam" id="PF00155">
    <property type="entry name" value="Aminotran_1_2"/>
    <property type="match status" value="1"/>
</dbReference>
<protein>
    <recommendedName>
        <fullName evidence="9">8-amino-7-oxononanoate synthase</fullName>
        <shortName evidence="9">AONS</shortName>
        <ecNumber evidence="9">2.3.1.47</ecNumber>
    </recommendedName>
    <alternativeName>
        <fullName evidence="9">7-keto-8-amino-pelargonic acid synthase</fullName>
        <shortName evidence="9">7-KAP synthase</shortName>
        <shortName evidence="9">KAPA synthase</shortName>
    </alternativeName>
    <alternativeName>
        <fullName evidence="9">8-amino-7-ketopelargonate synthase</fullName>
    </alternativeName>
</protein>
<comment type="subunit">
    <text evidence="4 9">Homodimer.</text>
</comment>
<gene>
    <name evidence="9 11" type="primary">bioF</name>
    <name evidence="11" type="ORF">L2Y54_03845</name>
</gene>
<sequence length="390" mass="42095">MPDDPKFTKIRSELDLRRSRHLYRSTRVADSPQQPQRHIDGKPLLTFCSNDYLGLANHPDVIHAFQQAANTYGVGSGAAHLVNGHSRPHQQLEEALAAFTGRERALLFSTGYMTNLGVVNALLTGRNDLVYADRLNHASLVDAALLSGAKLIRYPHNDTTSLGKRLMAQDAESPTQLILTDGVFSMDGDVAPLAKLASMARHHDAWLMVDDAHGFGVLGNTGAGLVEAAGLSQDDVPILMGTLGKALGTAGAFVAGSHDLIEYLMQTARTWIYTTAQPPAVAAATLVSLQLVQTESWRRDHLRTLIQQFRSGAAQLGLPLMPSDTAIQPIVVGSSEQALAMSRKLEERGILVTAIRPPTVPLETARLRVTLSAAHTTEDVERLLAALGKF</sequence>
<reference evidence="11" key="1">
    <citation type="journal article" date="2022" name="Microorganisms">
        <title>Two New Species of Filamentous Sulfur Bacteria of the Genus Thiothrix, Thiothrix winogradskyi sp. nov. and 'Candidatus Thiothrix sulfatifontis' sp. nov.</title>
        <authorList>
            <person name="Ravin N.V."/>
            <person name="Rossetti S."/>
            <person name="Beletsky A.V."/>
            <person name="Kadnikov V.V."/>
            <person name="Rudenko T.S."/>
            <person name="Smolyakov D.D."/>
            <person name="Moskvitina M.I."/>
            <person name="Gureeva M.V."/>
            <person name="Mardanov A.V."/>
            <person name="Grabovich M.Y."/>
        </authorList>
    </citation>
    <scope>NUCLEOTIDE SEQUENCE</scope>
    <source>
        <strain evidence="11">CT3</strain>
    </source>
</reference>
<dbReference type="EMBL" id="CP091244">
    <property type="protein sequence ID" value="UJS25180.1"/>
    <property type="molecule type" value="Genomic_DNA"/>
</dbReference>
<comment type="cofactor">
    <cofactor evidence="1 9">
        <name>pyridoxal 5'-phosphate</name>
        <dbReference type="ChEBI" id="CHEBI:597326"/>
    </cofactor>
</comment>
<dbReference type="InterPro" id="IPR004723">
    <property type="entry name" value="AONS_Archaea/Proteobacteria"/>
</dbReference>
<evidence type="ECO:0000256" key="5">
    <source>
        <dbReference type="ARBA" id="ARBA00022679"/>
    </source>
</evidence>
<evidence type="ECO:0000259" key="10">
    <source>
        <dbReference type="Pfam" id="PF00155"/>
    </source>
</evidence>
<dbReference type="Proteomes" id="UP001054801">
    <property type="component" value="Chromosome"/>
</dbReference>
<keyword evidence="5 9" id="KW-0808">Transferase</keyword>
<dbReference type="CDD" id="cd06454">
    <property type="entry name" value="KBL_like"/>
    <property type="match status" value="1"/>
</dbReference>
<feature type="binding site" evidence="9">
    <location>
        <position position="185"/>
    </location>
    <ligand>
        <name>pyridoxal 5'-phosphate</name>
        <dbReference type="ChEBI" id="CHEBI:597326"/>
    </ligand>
</feature>
<accession>A0ABY3T1F8</accession>
<dbReference type="Gene3D" id="3.90.1150.10">
    <property type="entry name" value="Aspartate Aminotransferase, domain 1"/>
    <property type="match status" value="1"/>
</dbReference>
<feature type="binding site" evidence="9">
    <location>
        <position position="242"/>
    </location>
    <ligand>
        <name>pyridoxal 5'-phosphate</name>
        <dbReference type="ChEBI" id="CHEBI:597326"/>
    </ligand>
</feature>
<feature type="modified residue" description="N6-(pyridoxal phosphate)lysine" evidence="9">
    <location>
        <position position="245"/>
    </location>
</feature>
<dbReference type="InterPro" id="IPR015422">
    <property type="entry name" value="PyrdxlP-dep_Trfase_small"/>
</dbReference>
<evidence type="ECO:0000313" key="12">
    <source>
        <dbReference type="Proteomes" id="UP001054801"/>
    </source>
</evidence>
<dbReference type="InterPro" id="IPR022834">
    <property type="entry name" value="AONS_Proteobacteria"/>
</dbReference>
<evidence type="ECO:0000256" key="7">
    <source>
        <dbReference type="ARBA" id="ARBA00022898"/>
    </source>
</evidence>
<dbReference type="InterPro" id="IPR015424">
    <property type="entry name" value="PyrdxlP-dep_Trfase"/>
</dbReference>
<evidence type="ECO:0000256" key="3">
    <source>
        <dbReference type="ARBA" id="ARBA00010008"/>
    </source>
</evidence>
<dbReference type="HAMAP" id="MF_01693">
    <property type="entry name" value="BioF_aminotrans_2"/>
    <property type="match status" value="1"/>
</dbReference>
<feature type="binding site" evidence="9">
    <location>
        <position position="24"/>
    </location>
    <ligand>
        <name>substrate</name>
    </ligand>
</feature>
<evidence type="ECO:0000256" key="2">
    <source>
        <dbReference type="ARBA" id="ARBA00004746"/>
    </source>
</evidence>
<feature type="binding site" evidence="9">
    <location>
        <begin position="111"/>
        <end position="112"/>
    </location>
    <ligand>
        <name>pyridoxal 5'-phosphate</name>
        <dbReference type="ChEBI" id="CHEBI:597326"/>
    </ligand>
</feature>
<comment type="pathway">
    <text evidence="2 9">Cofactor biosynthesis; biotin biosynthesis.</text>
</comment>
<dbReference type="NCBIfam" id="TIGR00858">
    <property type="entry name" value="bioF"/>
    <property type="match status" value="1"/>
</dbReference>
<evidence type="ECO:0000256" key="4">
    <source>
        <dbReference type="ARBA" id="ARBA00011738"/>
    </source>
</evidence>
<name>A0ABY3T1F8_9GAMM</name>
<dbReference type="PANTHER" id="PTHR13693:SF100">
    <property type="entry name" value="8-AMINO-7-OXONONANOATE SYNTHASE"/>
    <property type="match status" value="1"/>
</dbReference>
<dbReference type="Gene3D" id="3.40.640.10">
    <property type="entry name" value="Type I PLP-dependent aspartate aminotransferase-like (Major domain)"/>
    <property type="match status" value="1"/>
</dbReference>
<dbReference type="EC" id="2.3.1.47" evidence="9"/>
<feature type="binding site" evidence="9">
    <location>
        <position position="137"/>
    </location>
    <ligand>
        <name>substrate</name>
    </ligand>
</feature>
<feature type="domain" description="Aminotransferase class I/classII large" evidence="10">
    <location>
        <begin position="44"/>
        <end position="387"/>
    </location>
</feature>
<dbReference type="GO" id="GO:0008710">
    <property type="term" value="F:8-amino-7-oxononanoate synthase activity"/>
    <property type="evidence" value="ECO:0007669"/>
    <property type="project" value="UniProtKB-EC"/>
</dbReference>
<dbReference type="InterPro" id="IPR015421">
    <property type="entry name" value="PyrdxlP-dep_Trfase_major"/>
</dbReference>
<dbReference type="PANTHER" id="PTHR13693">
    <property type="entry name" value="CLASS II AMINOTRANSFERASE/8-AMINO-7-OXONONANOATE SYNTHASE"/>
    <property type="match status" value="1"/>
</dbReference>
<comment type="function">
    <text evidence="9">Catalyzes the decarboxylative condensation of pimeloyl-[acyl-carrier protein] and L-alanine to produce 8-amino-7-oxononanoate (AON), [acyl-carrier protein], and carbon dioxide.</text>
</comment>
<comment type="catalytic activity">
    <reaction evidence="8 9">
        <text>6-carboxyhexanoyl-[ACP] + L-alanine + H(+) = (8S)-8-amino-7-oxononanoate + holo-[ACP] + CO2</text>
        <dbReference type="Rhea" id="RHEA:42288"/>
        <dbReference type="Rhea" id="RHEA-COMP:9685"/>
        <dbReference type="Rhea" id="RHEA-COMP:9955"/>
        <dbReference type="ChEBI" id="CHEBI:15378"/>
        <dbReference type="ChEBI" id="CHEBI:16526"/>
        <dbReference type="ChEBI" id="CHEBI:57972"/>
        <dbReference type="ChEBI" id="CHEBI:64479"/>
        <dbReference type="ChEBI" id="CHEBI:78846"/>
        <dbReference type="ChEBI" id="CHEBI:149468"/>
        <dbReference type="EC" id="2.3.1.47"/>
    </reaction>
</comment>
<dbReference type="PROSITE" id="PS00599">
    <property type="entry name" value="AA_TRANSFER_CLASS_2"/>
    <property type="match status" value="1"/>
</dbReference>
<keyword evidence="7 9" id="KW-0663">Pyridoxal phosphate</keyword>
<evidence type="ECO:0000313" key="11">
    <source>
        <dbReference type="EMBL" id="UJS25180.1"/>
    </source>
</evidence>